<accession>A0A7R9LHN1</accession>
<dbReference type="EMBL" id="CAJPVJ010000891">
    <property type="protein sequence ID" value="CAG2163631.1"/>
    <property type="molecule type" value="Genomic_DNA"/>
</dbReference>
<evidence type="ECO:0000313" key="1">
    <source>
        <dbReference type="EMBL" id="CAD7641645.1"/>
    </source>
</evidence>
<protein>
    <submittedName>
        <fullName evidence="1">Uncharacterized protein</fullName>
    </submittedName>
</protein>
<organism evidence="1">
    <name type="scientific">Oppiella nova</name>
    <dbReference type="NCBI Taxonomy" id="334625"/>
    <lineage>
        <taxon>Eukaryota</taxon>
        <taxon>Metazoa</taxon>
        <taxon>Ecdysozoa</taxon>
        <taxon>Arthropoda</taxon>
        <taxon>Chelicerata</taxon>
        <taxon>Arachnida</taxon>
        <taxon>Acari</taxon>
        <taxon>Acariformes</taxon>
        <taxon>Sarcoptiformes</taxon>
        <taxon>Oribatida</taxon>
        <taxon>Brachypylina</taxon>
        <taxon>Oppioidea</taxon>
        <taxon>Oppiidae</taxon>
        <taxon>Oppiella</taxon>
    </lineage>
</organism>
<keyword evidence="2" id="KW-1185">Reference proteome</keyword>
<name>A0A7R9LHN1_9ACAR</name>
<proteinExistence type="predicted"/>
<dbReference type="AlphaFoldDB" id="A0A7R9LHN1"/>
<reference evidence="1" key="1">
    <citation type="submission" date="2020-11" db="EMBL/GenBank/DDBJ databases">
        <authorList>
            <person name="Tran Van P."/>
        </authorList>
    </citation>
    <scope>NUCLEOTIDE SEQUENCE</scope>
</reference>
<evidence type="ECO:0000313" key="2">
    <source>
        <dbReference type="Proteomes" id="UP000728032"/>
    </source>
</evidence>
<dbReference type="Proteomes" id="UP000728032">
    <property type="component" value="Unassembled WGS sequence"/>
</dbReference>
<dbReference type="EMBL" id="OC915716">
    <property type="protein sequence ID" value="CAD7641645.1"/>
    <property type="molecule type" value="Genomic_DNA"/>
</dbReference>
<gene>
    <name evidence="1" type="ORF">ONB1V03_LOCUS3204</name>
</gene>
<sequence>MTNVKSVDDKKSSEDDIVVVIEGGKAGEEVIATKEGYLSTKGAVGFKLGSITSITKSQ</sequence>